<dbReference type="Proteomes" id="UP000078447">
    <property type="component" value="Unassembled WGS sequence"/>
</dbReference>
<proteinExistence type="predicted"/>
<protein>
    <submittedName>
        <fullName evidence="1">Uncharacterized protein</fullName>
    </submittedName>
</protein>
<dbReference type="RefSeq" id="WP_028106475.1">
    <property type="nucleotide sequence ID" value="NZ_LVVL01000001.1"/>
</dbReference>
<gene>
    <name evidence="1" type="ORF">A3783_06920</name>
</gene>
<dbReference type="EMBL" id="LVVL01000001">
    <property type="protein sequence ID" value="OAN15660.1"/>
    <property type="molecule type" value="Genomic_DNA"/>
</dbReference>
<sequence length="131" mass="15554">MFGISTSLKEVPEEEKNILRYPSRVHFFLIQDFASISDRCDLLIHLDSYADKLFVAREVNELIGICELLIQRYCTPKEPWLLNQAHYYPNEPWMIHQSDELIMELHQFLELLKRMCIASVYQNALICFWGD</sequence>
<reference evidence="1 2" key="1">
    <citation type="submission" date="2016-03" db="EMBL/GenBank/DDBJ databases">
        <authorList>
            <person name="Cho S.-Y."/>
            <person name="Lim S."/>
            <person name="Kim H."/>
            <person name="Soh E.H."/>
            <person name="Moon J.S."/>
        </authorList>
    </citation>
    <scope>NUCLEOTIDE SEQUENCE [LARGE SCALE GENOMIC DNA]</scope>
    <source>
        <strain evidence="1 2">KCTC 3810</strain>
    </source>
</reference>
<evidence type="ECO:0000313" key="2">
    <source>
        <dbReference type="Proteomes" id="UP000078447"/>
    </source>
</evidence>
<comment type="caution">
    <text evidence="1">The sequence shown here is derived from an EMBL/GenBank/DDBJ whole genome shotgun (WGS) entry which is preliminary data.</text>
</comment>
<name>A0ABX2VBT2_9BACL</name>
<organism evidence="1 2">
    <name type="scientific">Exiguobacterium undae</name>
    <dbReference type="NCBI Taxonomy" id="169177"/>
    <lineage>
        <taxon>Bacteria</taxon>
        <taxon>Bacillati</taxon>
        <taxon>Bacillota</taxon>
        <taxon>Bacilli</taxon>
        <taxon>Bacillales</taxon>
        <taxon>Bacillales Family XII. Incertae Sedis</taxon>
        <taxon>Exiguobacterium</taxon>
    </lineage>
</organism>
<accession>A0ABX2VBT2</accession>
<keyword evidence="2" id="KW-1185">Reference proteome</keyword>
<evidence type="ECO:0000313" key="1">
    <source>
        <dbReference type="EMBL" id="OAN15660.1"/>
    </source>
</evidence>